<dbReference type="CDD" id="cd23715">
    <property type="entry name" value="beta-trefoil_Ricin_CCL2"/>
    <property type="match status" value="1"/>
</dbReference>
<organism evidence="2 3">
    <name type="scientific">Rhizoctonia solani</name>
    <dbReference type="NCBI Taxonomy" id="456999"/>
    <lineage>
        <taxon>Eukaryota</taxon>
        <taxon>Fungi</taxon>
        <taxon>Dikarya</taxon>
        <taxon>Basidiomycota</taxon>
        <taxon>Agaricomycotina</taxon>
        <taxon>Agaricomycetes</taxon>
        <taxon>Cantharellales</taxon>
        <taxon>Ceratobasidiaceae</taxon>
        <taxon>Rhizoctonia</taxon>
    </lineage>
</organism>
<dbReference type="InterPro" id="IPR035992">
    <property type="entry name" value="Ricin_B-like_lectins"/>
</dbReference>
<protein>
    <recommendedName>
        <fullName evidence="1">CCL2-like lectin domain-containing protein</fullName>
    </recommendedName>
</protein>
<dbReference type="SUPFAM" id="SSF50370">
    <property type="entry name" value="Ricin B-like lectins"/>
    <property type="match status" value="1"/>
</dbReference>
<evidence type="ECO:0000313" key="2">
    <source>
        <dbReference type="EMBL" id="CAE6406277.1"/>
    </source>
</evidence>
<dbReference type="InterPro" id="IPR048746">
    <property type="entry name" value="CCL2-like_lectin"/>
</dbReference>
<comment type="caution">
    <text evidence="2">The sequence shown here is derived from an EMBL/GenBank/DDBJ whole genome shotgun (WGS) entry which is preliminary data.</text>
</comment>
<evidence type="ECO:0000259" key="1">
    <source>
        <dbReference type="Pfam" id="PF21595"/>
    </source>
</evidence>
<evidence type="ECO:0000313" key="3">
    <source>
        <dbReference type="Proteomes" id="UP000663888"/>
    </source>
</evidence>
<proteinExistence type="predicted"/>
<sequence length="151" mass="17023">MSPAHFQLDPGLYIIYNRVLSPNGQRLVMTFNGKDQPTTVTPIDPSSPKQQWVIENYKYDEERATSLQHVRPQTAQELESGWGEAIFATERKNQVWGITKDGSAYTIRDGGKSITWGVQTAAQSTPVVPMKDATGEKQRWVFHKVNTPLPH</sequence>
<gene>
    <name evidence="2" type="ORF">RDB_LOCUS7519</name>
</gene>
<feature type="domain" description="CCL2-like lectin" evidence="1">
    <location>
        <begin position="11"/>
        <end position="140"/>
    </location>
</feature>
<name>A0A8H2WXL5_9AGAM</name>
<dbReference type="Gene3D" id="2.80.10.50">
    <property type="match status" value="1"/>
</dbReference>
<dbReference type="AlphaFoldDB" id="A0A8H2WXL5"/>
<dbReference type="Pfam" id="PF21595">
    <property type="entry name" value="CCL2-like"/>
    <property type="match status" value="1"/>
</dbReference>
<dbReference type="Proteomes" id="UP000663888">
    <property type="component" value="Unassembled WGS sequence"/>
</dbReference>
<accession>A0A8H2WXL5</accession>
<dbReference type="EMBL" id="CAJMWX010000169">
    <property type="protein sequence ID" value="CAE6406277.1"/>
    <property type="molecule type" value="Genomic_DNA"/>
</dbReference>
<reference evidence="2" key="1">
    <citation type="submission" date="2021-01" db="EMBL/GenBank/DDBJ databases">
        <authorList>
            <person name="Kaushik A."/>
        </authorList>
    </citation>
    <scope>NUCLEOTIDE SEQUENCE</scope>
    <source>
        <strain evidence="2">AG4-R118</strain>
    </source>
</reference>